<proteinExistence type="predicted"/>
<dbReference type="AlphaFoldDB" id="A0A1Y5TGY9"/>
<dbReference type="EMBL" id="FWFW01000013">
    <property type="protein sequence ID" value="SLN63552.1"/>
    <property type="molecule type" value="Genomic_DNA"/>
</dbReference>
<dbReference type="RefSeq" id="WP_244515844.1">
    <property type="nucleotide sequence ID" value="NZ_FNZV01000013.1"/>
</dbReference>
<sequence>MVDHEARGALSRIRLGLLLLAAVVLTACGAAEPTWAPDAEVSRSVYQHDGPTAITLFTVVGAKRGTGAHSGLLINAPSQRAMFDPAGTFYHPHLPERNDVHFGMSDAAVAFYIDYHARVTYDVIEQTVLVSPQVAELALARVQAYGAVAKAHCADSITDILRDLPGFEDAPNSMFPKKVMKWFGELSGVTTQFHSDDSPDDNGRLVNAPILLLN</sequence>
<organism evidence="1 2">
    <name type="scientific">Pacificibacter marinus</name>
    <dbReference type="NCBI Taxonomy" id="658057"/>
    <lineage>
        <taxon>Bacteria</taxon>
        <taxon>Pseudomonadati</taxon>
        <taxon>Pseudomonadota</taxon>
        <taxon>Alphaproteobacteria</taxon>
        <taxon>Rhodobacterales</taxon>
        <taxon>Roseobacteraceae</taxon>
        <taxon>Pacificibacter</taxon>
    </lineage>
</organism>
<accession>A0A1Y5TGY9</accession>
<keyword evidence="2" id="KW-1185">Reference proteome</keyword>
<evidence type="ECO:0000313" key="1">
    <source>
        <dbReference type="EMBL" id="SLN63552.1"/>
    </source>
</evidence>
<dbReference type="PROSITE" id="PS51257">
    <property type="entry name" value="PROKAR_LIPOPROTEIN"/>
    <property type="match status" value="1"/>
</dbReference>
<evidence type="ECO:0008006" key="3">
    <source>
        <dbReference type="Google" id="ProtNLM"/>
    </source>
</evidence>
<dbReference type="Proteomes" id="UP000193307">
    <property type="component" value="Unassembled WGS sequence"/>
</dbReference>
<reference evidence="1 2" key="1">
    <citation type="submission" date="2017-03" db="EMBL/GenBank/DDBJ databases">
        <authorList>
            <person name="Afonso C.L."/>
            <person name="Miller P.J."/>
            <person name="Scott M.A."/>
            <person name="Spackman E."/>
            <person name="Goraichik I."/>
            <person name="Dimitrov K.M."/>
            <person name="Suarez D.L."/>
            <person name="Swayne D.E."/>
        </authorList>
    </citation>
    <scope>NUCLEOTIDE SEQUENCE [LARGE SCALE GENOMIC DNA]</scope>
    <source>
        <strain evidence="1 2">CECT 7971</strain>
    </source>
</reference>
<name>A0A1Y5TGY9_9RHOB</name>
<dbReference type="STRING" id="658057.SAMN04488032_11366"/>
<evidence type="ECO:0000313" key="2">
    <source>
        <dbReference type="Proteomes" id="UP000193307"/>
    </source>
</evidence>
<protein>
    <recommendedName>
        <fullName evidence="3">Lipoprotein</fullName>
    </recommendedName>
</protein>
<gene>
    <name evidence="1" type="ORF">PAM7971_03302</name>
</gene>